<accession>A0AC60A520</accession>
<reference evidence="1" key="1">
    <citation type="submission" date="2023-05" db="EMBL/GenBank/DDBJ databases">
        <authorList>
            <consortium name="ELIXIR-Norway"/>
        </authorList>
    </citation>
    <scope>NUCLEOTIDE SEQUENCE</scope>
</reference>
<dbReference type="Proteomes" id="UP001162501">
    <property type="component" value="Chromosome 7"/>
</dbReference>
<organism evidence="1 2">
    <name type="scientific">Rangifer tarandus platyrhynchus</name>
    <name type="common">Svalbard reindeer</name>
    <dbReference type="NCBI Taxonomy" id="3082113"/>
    <lineage>
        <taxon>Eukaryota</taxon>
        <taxon>Metazoa</taxon>
        <taxon>Chordata</taxon>
        <taxon>Craniata</taxon>
        <taxon>Vertebrata</taxon>
        <taxon>Euteleostomi</taxon>
        <taxon>Mammalia</taxon>
        <taxon>Eutheria</taxon>
        <taxon>Laurasiatheria</taxon>
        <taxon>Artiodactyla</taxon>
        <taxon>Ruminantia</taxon>
        <taxon>Pecora</taxon>
        <taxon>Cervidae</taxon>
        <taxon>Odocoileinae</taxon>
        <taxon>Rangifer</taxon>
    </lineage>
</organism>
<dbReference type="EMBL" id="OX596091">
    <property type="protein sequence ID" value="CAN0555775.1"/>
    <property type="molecule type" value="Genomic_DNA"/>
</dbReference>
<name>A0AC60A520_RANTA</name>
<proteinExistence type="predicted"/>
<sequence>MAARGPQEPAGALSTFLGARGTGSPRARPKLGGVFRCVEDAFENKTLPLDALGGGHRGRRGGEPYSGPSGYRGSPSEPGGDGLGAAARPPERPSAAQAHGPQQVVAAVWGLRAAGPDGVQLPEILSLDLRLDSVPVALGALGHQGAGGGPPAGQGRSGAWQVITGPLSLSISGGTGGISAHTLARTGGNRLSTPTPHPAPPARVRLPSPSGRVSGLSAGLAGVGGSLSEPGRGGA</sequence>
<evidence type="ECO:0000313" key="1">
    <source>
        <dbReference type="EMBL" id="CAN0555775.1"/>
    </source>
</evidence>
<gene>
    <name evidence="1" type="ORF">MRATA1EN22A_LOCUS26876</name>
</gene>
<protein>
    <submittedName>
        <fullName evidence="1">Uncharacterized protein</fullName>
    </submittedName>
</protein>
<reference evidence="1" key="2">
    <citation type="submission" date="2025-03" db="EMBL/GenBank/DDBJ databases">
        <authorList>
            <consortium name="ELIXIR-Norway"/>
            <consortium name="Elixir Norway"/>
        </authorList>
    </citation>
    <scope>NUCLEOTIDE SEQUENCE</scope>
</reference>
<evidence type="ECO:0000313" key="2">
    <source>
        <dbReference type="Proteomes" id="UP001162501"/>
    </source>
</evidence>